<dbReference type="EMBL" id="BMIN01000001">
    <property type="protein sequence ID" value="GGC97765.1"/>
    <property type="molecule type" value="Genomic_DNA"/>
</dbReference>
<organism evidence="1 2">
    <name type="scientific">Pontibacillus salipaludis</name>
    <dbReference type="NCBI Taxonomy" id="1697394"/>
    <lineage>
        <taxon>Bacteria</taxon>
        <taxon>Bacillati</taxon>
        <taxon>Bacillota</taxon>
        <taxon>Bacilli</taxon>
        <taxon>Bacillales</taxon>
        <taxon>Bacillaceae</taxon>
        <taxon>Pontibacillus</taxon>
    </lineage>
</organism>
<evidence type="ECO:0008006" key="3">
    <source>
        <dbReference type="Google" id="ProtNLM"/>
    </source>
</evidence>
<dbReference type="RefSeq" id="WP_188649902.1">
    <property type="nucleotide sequence ID" value="NZ_BMIN01000001.1"/>
</dbReference>
<reference evidence="2" key="1">
    <citation type="journal article" date="2019" name="Int. J. Syst. Evol. Microbiol.">
        <title>The Global Catalogue of Microorganisms (GCM) 10K type strain sequencing project: providing services to taxonomists for standard genome sequencing and annotation.</title>
        <authorList>
            <consortium name="The Broad Institute Genomics Platform"/>
            <consortium name="The Broad Institute Genome Sequencing Center for Infectious Disease"/>
            <person name="Wu L."/>
            <person name="Ma J."/>
        </authorList>
    </citation>
    <scope>NUCLEOTIDE SEQUENCE [LARGE SCALE GENOMIC DNA]</scope>
    <source>
        <strain evidence="2">CGMCC 1.15353</strain>
    </source>
</reference>
<evidence type="ECO:0000313" key="1">
    <source>
        <dbReference type="EMBL" id="GGC97765.1"/>
    </source>
</evidence>
<dbReference type="Proteomes" id="UP000642571">
    <property type="component" value="Unassembled WGS sequence"/>
</dbReference>
<accession>A0ABQ1PIG4</accession>
<evidence type="ECO:0000313" key="2">
    <source>
        <dbReference type="Proteomes" id="UP000642571"/>
    </source>
</evidence>
<keyword evidence="2" id="KW-1185">Reference proteome</keyword>
<proteinExistence type="predicted"/>
<comment type="caution">
    <text evidence="1">The sequence shown here is derived from an EMBL/GenBank/DDBJ whole genome shotgun (WGS) entry which is preliminary data.</text>
</comment>
<gene>
    <name evidence="1" type="ORF">GCM10011389_01120</name>
</gene>
<sequence length="61" mass="6851">MGINMEATVHLTENAMYVVKDGQITKISAKDYGTDEVIWKDGEVIDVVRTERQRLNGQAVI</sequence>
<protein>
    <recommendedName>
        <fullName evidence="3">DUF3954 domain-containing protein</fullName>
    </recommendedName>
</protein>
<name>A0ABQ1PIG4_9BACI</name>